<gene>
    <name evidence="7" type="ORF">ABMA28_010186</name>
</gene>
<sequence length="219" mass="24010">MSAIKGVPLAKNEVALLIDLVEANKVIMSKATNASNNKLKEAAWCKVTKKFNASVSSVPRSTNQLKLKWDNLKKSARKRSRMSLIETGGGKPDFIPPDDPLDRVASLLGATCEGCSVSLGRDAEETDDDDSEVLSDGGGIVVIDGDGDGAGECDVEPKPNKFFFNTPSGSKSNKQKRKLLEDDIRARVARNQAIAEYYKIKKKKLELEIETMEHMRKIN</sequence>
<evidence type="ECO:0000256" key="2">
    <source>
        <dbReference type="ARBA" id="ARBA00016807"/>
    </source>
</evidence>
<evidence type="ECO:0000256" key="4">
    <source>
        <dbReference type="ARBA" id="ARBA00023163"/>
    </source>
</evidence>
<organism evidence="7 8">
    <name type="scientific">Loxostege sticticalis</name>
    <name type="common">Beet webworm moth</name>
    <dbReference type="NCBI Taxonomy" id="481309"/>
    <lineage>
        <taxon>Eukaryota</taxon>
        <taxon>Metazoa</taxon>
        <taxon>Ecdysozoa</taxon>
        <taxon>Arthropoda</taxon>
        <taxon>Hexapoda</taxon>
        <taxon>Insecta</taxon>
        <taxon>Pterygota</taxon>
        <taxon>Neoptera</taxon>
        <taxon>Endopterygota</taxon>
        <taxon>Lepidoptera</taxon>
        <taxon>Glossata</taxon>
        <taxon>Ditrysia</taxon>
        <taxon>Pyraloidea</taxon>
        <taxon>Crambidae</taxon>
        <taxon>Pyraustinae</taxon>
        <taxon>Loxostege</taxon>
    </lineage>
</organism>
<keyword evidence="3" id="KW-0805">Transcription regulation</keyword>
<dbReference type="InterPro" id="IPR028002">
    <property type="entry name" value="Myb_DNA-bind_5"/>
</dbReference>
<accession>A0ABD0SAQ0</accession>
<dbReference type="AlphaFoldDB" id="A0ABD0SAQ0"/>
<evidence type="ECO:0000256" key="3">
    <source>
        <dbReference type="ARBA" id="ARBA00023015"/>
    </source>
</evidence>
<evidence type="ECO:0000256" key="1">
    <source>
        <dbReference type="ARBA" id="ARBA00011764"/>
    </source>
</evidence>
<evidence type="ECO:0000256" key="5">
    <source>
        <dbReference type="ARBA" id="ARBA00025466"/>
    </source>
</evidence>
<dbReference type="EMBL" id="JBEDNZ010000025">
    <property type="protein sequence ID" value="KAL0810882.1"/>
    <property type="molecule type" value="Genomic_DNA"/>
</dbReference>
<evidence type="ECO:0000313" key="7">
    <source>
        <dbReference type="EMBL" id="KAL0810882.1"/>
    </source>
</evidence>
<comment type="function">
    <text evidence="5">Involved in transvection phenomena (= synapsis-dependent gene expression), where the synaptic pairing of chromosomes carrying genes with which zeste interacts influences the expression of these genes. Zeste binds to DNA and stimulates transcription from a nearby promoter.</text>
</comment>
<proteinExistence type="predicted"/>
<evidence type="ECO:0000259" key="6">
    <source>
        <dbReference type="Pfam" id="PF13873"/>
    </source>
</evidence>
<protein>
    <recommendedName>
        <fullName evidence="2">Regulatory protein zeste</fullName>
    </recommendedName>
</protein>
<dbReference type="PANTHER" id="PTHR23098">
    <property type="entry name" value="AGAP001331-PA-RELATED"/>
    <property type="match status" value="1"/>
</dbReference>
<reference evidence="7 8" key="1">
    <citation type="submission" date="2024-06" db="EMBL/GenBank/DDBJ databases">
        <title>A chromosome-level genome assembly of beet webworm, Loxostege sticticalis.</title>
        <authorList>
            <person name="Zhang Y."/>
        </authorList>
    </citation>
    <scope>NUCLEOTIDE SEQUENCE [LARGE SCALE GENOMIC DNA]</scope>
    <source>
        <strain evidence="7">AQ028</strain>
        <tissue evidence="7">Male pupae</tissue>
    </source>
</reference>
<dbReference type="PANTHER" id="PTHR23098:SF23">
    <property type="entry name" value="MYB-RELATED TRANSCRIPTION FACTOR, PARTNER OF PROFILIN-LIKE ISOFORM X2-RELATED"/>
    <property type="match status" value="1"/>
</dbReference>
<dbReference type="Proteomes" id="UP001549921">
    <property type="component" value="Unassembled WGS sequence"/>
</dbReference>
<keyword evidence="4" id="KW-0804">Transcription</keyword>
<name>A0ABD0SAQ0_LOXSC</name>
<comment type="caution">
    <text evidence="7">The sequence shown here is derived from an EMBL/GenBank/DDBJ whole genome shotgun (WGS) entry which is preliminary data.</text>
</comment>
<feature type="domain" description="Myb/SANT-like DNA-binding" evidence="6">
    <location>
        <begin position="11"/>
        <end position="79"/>
    </location>
</feature>
<comment type="subunit">
    <text evidence="1">Self-associates forming complexes of several hundred monomers.</text>
</comment>
<evidence type="ECO:0000313" key="8">
    <source>
        <dbReference type="Proteomes" id="UP001549921"/>
    </source>
</evidence>
<dbReference type="Pfam" id="PF13873">
    <property type="entry name" value="Myb_DNA-bind_5"/>
    <property type="match status" value="1"/>
</dbReference>